<reference evidence="1 2" key="1">
    <citation type="submission" date="2020-07" db="EMBL/GenBank/DDBJ databases">
        <title>Taxonomic proposal: Crassvirales, a new order of highly abundant and diverse bacterial viruses.</title>
        <authorList>
            <person name="Shkoporov A.N."/>
            <person name="Stockdale S.R."/>
            <person name="Guerin E."/>
            <person name="Ross R.P."/>
            <person name="Hill C."/>
        </authorList>
    </citation>
    <scope>NUCLEOTIDE SEQUENCE [LARGE SCALE GENOMIC DNA]</scope>
</reference>
<dbReference type="Proteomes" id="UP000594097">
    <property type="component" value="Segment"/>
</dbReference>
<sequence>MATRAREFPRFVNHLFNIHFTINRNNNVTSMTINCLSSEYSSDKNIKFKDTYIKIINNRRVFYFKDIITFIHKHFKINNRTLL</sequence>
<proteinExistence type="predicted"/>
<name>A0A7M1S0P1_9CAUD</name>
<evidence type="ECO:0000313" key="2">
    <source>
        <dbReference type="Proteomes" id="UP000594097"/>
    </source>
</evidence>
<evidence type="ECO:0000313" key="1">
    <source>
        <dbReference type="EMBL" id="QOR59742.1"/>
    </source>
</evidence>
<dbReference type="EMBL" id="MT774393">
    <property type="protein sequence ID" value="QOR59742.1"/>
    <property type="molecule type" value="Genomic_DNA"/>
</dbReference>
<keyword evidence="2" id="KW-1185">Reference proteome</keyword>
<accession>A0A7M1S0P1</accession>
<organism evidence="1 2">
    <name type="scientific">uncultured phage cr127_1</name>
    <dbReference type="NCBI Taxonomy" id="2772077"/>
    <lineage>
        <taxon>Viruses</taxon>
        <taxon>Duplodnaviria</taxon>
        <taxon>Heunggongvirae</taxon>
        <taxon>Uroviricota</taxon>
        <taxon>Caudoviricetes</taxon>
        <taxon>Crassvirales</taxon>
        <taxon>Crevaviridae</taxon>
        <taxon>Doltivirinae</taxon>
        <taxon>Kahucivirus</taxon>
        <taxon>Kahucivirus intestinalis</taxon>
    </lineage>
</organism>
<protein>
    <submittedName>
        <fullName evidence="1">Uncharacterized protein</fullName>
    </submittedName>
</protein>
<dbReference type="GeneID" id="65130354"/>
<dbReference type="RefSeq" id="YP_010111900.1">
    <property type="nucleotide sequence ID" value="NC_055886.1"/>
</dbReference>
<dbReference type="KEGG" id="vg:65130354"/>